<reference evidence="3" key="2">
    <citation type="journal article" date="2015" name="Data Brief">
        <title>Shoot transcriptome of the giant reed, Arundo donax.</title>
        <authorList>
            <person name="Barrero R.A."/>
            <person name="Guerrero F.D."/>
            <person name="Moolhuijzen P."/>
            <person name="Goolsby J.A."/>
            <person name="Tidwell J."/>
            <person name="Bellgard S.E."/>
            <person name="Bellgard M.I."/>
        </authorList>
    </citation>
    <scope>NUCLEOTIDE SEQUENCE</scope>
    <source>
        <tissue evidence="3">Shoot tissue taken approximately 20 cm above the soil surface</tissue>
    </source>
</reference>
<evidence type="ECO:0000313" key="3">
    <source>
        <dbReference type="EMBL" id="JAD85908.1"/>
    </source>
</evidence>
<dbReference type="InterPro" id="IPR032675">
    <property type="entry name" value="LRR_dom_sf"/>
</dbReference>
<evidence type="ECO:0000256" key="1">
    <source>
        <dbReference type="ARBA" id="ARBA00022737"/>
    </source>
</evidence>
<proteinExistence type="predicted"/>
<dbReference type="Gene3D" id="3.80.10.10">
    <property type="entry name" value="Ribonuclease Inhibitor"/>
    <property type="match status" value="1"/>
</dbReference>
<dbReference type="InterPro" id="IPR055414">
    <property type="entry name" value="LRR_R13L4/SHOC2-like"/>
</dbReference>
<name>A0A0A9DGU4_ARUDO</name>
<dbReference type="EMBL" id="GBRH01211987">
    <property type="protein sequence ID" value="JAD85908.1"/>
    <property type="molecule type" value="Transcribed_RNA"/>
</dbReference>
<keyword evidence="1" id="KW-0677">Repeat</keyword>
<dbReference type="Pfam" id="PF23598">
    <property type="entry name" value="LRR_14"/>
    <property type="match status" value="1"/>
</dbReference>
<dbReference type="SUPFAM" id="SSF52047">
    <property type="entry name" value="RNI-like"/>
    <property type="match status" value="1"/>
</dbReference>
<sequence>MQCLEELSYIRISSNSIRLVEELGCLRKLRHLTITIEDTSEMEVHGRRYREVLLSSIYQLGRHSLQSLSLEYRGHEDFILDSSMGSCFTLQRLRKFIIGRPLSRVPKWMSTLVNLTHLELYISRMDASDIDILKGISTLLFLRLVFTGHAPSGRIVINDQGFQCLKEFHIICFIHGMWLLFAPGAMPKLQRYQLTFKLQEPRSSSDDFSFGLKHLASLQHVNVVIVPAGAINVDTSAEEAAIRNVTNIHPNQPTVEINIWQ</sequence>
<accession>A0A0A9DGU4</accession>
<evidence type="ECO:0000259" key="2">
    <source>
        <dbReference type="Pfam" id="PF23598"/>
    </source>
</evidence>
<organism evidence="3">
    <name type="scientific">Arundo donax</name>
    <name type="common">Giant reed</name>
    <name type="synonym">Donax arundinaceus</name>
    <dbReference type="NCBI Taxonomy" id="35708"/>
    <lineage>
        <taxon>Eukaryota</taxon>
        <taxon>Viridiplantae</taxon>
        <taxon>Streptophyta</taxon>
        <taxon>Embryophyta</taxon>
        <taxon>Tracheophyta</taxon>
        <taxon>Spermatophyta</taxon>
        <taxon>Magnoliopsida</taxon>
        <taxon>Liliopsida</taxon>
        <taxon>Poales</taxon>
        <taxon>Poaceae</taxon>
        <taxon>PACMAD clade</taxon>
        <taxon>Arundinoideae</taxon>
        <taxon>Arundineae</taxon>
        <taxon>Arundo</taxon>
    </lineage>
</organism>
<dbReference type="AlphaFoldDB" id="A0A0A9DGU4"/>
<protein>
    <recommendedName>
        <fullName evidence="2">Disease resistance R13L4/SHOC-2-like LRR domain-containing protein</fullName>
    </recommendedName>
</protein>
<reference evidence="3" key="1">
    <citation type="submission" date="2014-09" db="EMBL/GenBank/DDBJ databases">
        <authorList>
            <person name="Magalhaes I.L.F."/>
            <person name="Oliveira U."/>
            <person name="Santos F.R."/>
            <person name="Vidigal T.H.D.A."/>
            <person name="Brescovit A.D."/>
            <person name="Santos A.J."/>
        </authorList>
    </citation>
    <scope>NUCLEOTIDE SEQUENCE</scope>
    <source>
        <tissue evidence="3">Shoot tissue taken approximately 20 cm above the soil surface</tissue>
    </source>
</reference>
<feature type="domain" description="Disease resistance R13L4/SHOC-2-like LRR" evidence="2">
    <location>
        <begin position="1"/>
        <end position="255"/>
    </location>
</feature>